<organism evidence="7 8">
    <name type="scientific">Coffea canephora</name>
    <name type="common">Robusta coffee</name>
    <dbReference type="NCBI Taxonomy" id="49390"/>
    <lineage>
        <taxon>Eukaryota</taxon>
        <taxon>Viridiplantae</taxon>
        <taxon>Streptophyta</taxon>
        <taxon>Embryophyta</taxon>
        <taxon>Tracheophyta</taxon>
        <taxon>Spermatophyta</taxon>
        <taxon>Magnoliopsida</taxon>
        <taxon>eudicotyledons</taxon>
        <taxon>Gunneridae</taxon>
        <taxon>Pentapetalae</taxon>
        <taxon>asterids</taxon>
        <taxon>lamiids</taxon>
        <taxon>Gentianales</taxon>
        <taxon>Rubiaceae</taxon>
        <taxon>Ixoroideae</taxon>
        <taxon>Gardenieae complex</taxon>
        <taxon>Bertiereae - Coffeeae clade</taxon>
        <taxon>Coffeeae</taxon>
        <taxon>Coffea</taxon>
    </lineage>
</organism>
<dbReference type="Pfam" id="PF23241">
    <property type="entry name" value="HAT_PRP39_C"/>
    <property type="match status" value="1"/>
</dbReference>
<dbReference type="EMBL" id="HG739163">
    <property type="protein sequence ID" value="CDP14084.1"/>
    <property type="molecule type" value="Genomic_DNA"/>
</dbReference>
<reference evidence="8" key="1">
    <citation type="journal article" date="2014" name="Science">
        <title>The coffee genome provides insight into the convergent evolution of caffeine biosynthesis.</title>
        <authorList>
            <person name="Denoeud F."/>
            <person name="Carretero-Paulet L."/>
            <person name="Dereeper A."/>
            <person name="Droc G."/>
            <person name="Guyot R."/>
            <person name="Pietrella M."/>
            <person name="Zheng C."/>
            <person name="Alberti A."/>
            <person name="Anthony F."/>
            <person name="Aprea G."/>
            <person name="Aury J.M."/>
            <person name="Bento P."/>
            <person name="Bernard M."/>
            <person name="Bocs S."/>
            <person name="Campa C."/>
            <person name="Cenci A."/>
            <person name="Combes M.C."/>
            <person name="Crouzillat D."/>
            <person name="Da Silva C."/>
            <person name="Daddiego L."/>
            <person name="De Bellis F."/>
            <person name="Dussert S."/>
            <person name="Garsmeur O."/>
            <person name="Gayraud T."/>
            <person name="Guignon V."/>
            <person name="Jahn K."/>
            <person name="Jamilloux V."/>
            <person name="Joet T."/>
            <person name="Labadie K."/>
            <person name="Lan T."/>
            <person name="Leclercq J."/>
            <person name="Lepelley M."/>
            <person name="Leroy T."/>
            <person name="Li L.T."/>
            <person name="Librado P."/>
            <person name="Lopez L."/>
            <person name="Munoz A."/>
            <person name="Noel B."/>
            <person name="Pallavicini A."/>
            <person name="Perrotta G."/>
            <person name="Poncet V."/>
            <person name="Pot D."/>
            <person name="Priyono X."/>
            <person name="Rigoreau M."/>
            <person name="Rouard M."/>
            <person name="Rozas J."/>
            <person name="Tranchant-Dubreuil C."/>
            <person name="VanBuren R."/>
            <person name="Zhang Q."/>
            <person name="Andrade A.C."/>
            <person name="Argout X."/>
            <person name="Bertrand B."/>
            <person name="de Kochko A."/>
            <person name="Graziosi G."/>
            <person name="Henry R.J."/>
            <person name="Jayarama X."/>
            <person name="Ming R."/>
            <person name="Nagai C."/>
            <person name="Rounsley S."/>
            <person name="Sankoff D."/>
            <person name="Giuliano G."/>
            <person name="Albert V.A."/>
            <person name="Wincker P."/>
            <person name="Lashermes P."/>
        </authorList>
    </citation>
    <scope>NUCLEOTIDE SEQUENCE [LARGE SCALE GENOMIC DNA]</scope>
    <source>
        <strain evidence="8">cv. DH200-94</strain>
    </source>
</reference>
<evidence type="ECO:0008006" key="9">
    <source>
        <dbReference type="Google" id="ProtNLM"/>
    </source>
</evidence>
<keyword evidence="4" id="KW-0677">Repeat</keyword>
<dbReference type="PANTHER" id="PTHR11246:SF3">
    <property type="entry name" value="CROOKED NECK-LIKE PROTEIN 1"/>
    <property type="match status" value="1"/>
</dbReference>
<dbReference type="GO" id="GO:0071007">
    <property type="term" value="C:U2-type catalytic step 2 spliceosome"/>
    <property type="evidence" value="ECO:0007669"/>
    <property type="project" value="TreeGrafter"/>
</dbReference>
<dbReference type="InParanoid" id="A0A068V0P9"/>
<dbReference type="InterPro" id="IPR011990">
    <property type="entry name" value="TPR-like_helical_dom_sf"/>
</dbReference>
<keyword evidence="3" id="KW-0507">mRNA processing</keyword>
<evidence type="ECO:0000256" key="5">
    <source>
        <dbReference type="ARBA" id="ARBA00023187"/>
    </source>
</evidence>
<dbReference type="Gramene" id="CDP14084">
    <property type="protein sequence ID" value="CDP14084"/>
    <property type="gene ID" value="GSCOC_T00039279001"/>
</dbReference>
<dbReference type="AlphaFoldDB" id="A0A068V0P9"/>
<accession>A0A068V0P9</accession>
<dbReference type="PhylomeDB" id="A0A068V0P9"/>
<dbReference type="InterPro" id="IPR059164">
    <property type="entry name" value="HAT_PRP39_C"/>
</dbReference>
<name>A0A068V0P9_COFCA</name>
<evidence type="ECO:0000256" key="1">
    <source>
        <dbReference type="ARBA" id="ARBA00004123"/>
    </source>
</evidence>
<dbReference type="GO" id="GO:0071014">
    <property type="term" value="C:post-mRNA release spliceosomal complex"/>
    <property type="evidence" value="ECO:0007669"/>
    <property type="project" value="TreeGrafter"/>
</dbReference>
<keyword evidence="8" id="KW-1185">Reference proteome</keyword>
<gene>
    <name evidence="7" type="ORF">GSCOC_T00039279001</name>
</gene>
<evidence type="ECO:0000313" key="8">
    <source>
        <dbReference type="Proteomes" id="UP000295252"/>
    </source>
</evidence>
<dbReference type="InterPro" id="IPR045075">
    <property type="entry name" value="Syf1-like"/>
</dbReference>
<comment type="subcellular location">
    <subcellularLocation>
        <location evidence="1">Nucleus</location>
    </subcellularLocation>
</comment>
<sequence length="166" mass="19582">MYTTAQSAVLPPSSATTLKHHQFLNNFNFDDILRNSLISASISHGRRNTSLWINYARWEESQQDFNRARSQTKRVLEAHYRDQSMLLKYAEFDMRNGFINDARNVWDRAAVILPEYIYLWIRYALYEELDAQYVVNRAGEVDKLCLKLIPQRKFFFCKDLVDGCTV</sequence>
<evidence type="ECO:0000256" key="6">
    <source>
        <dbReference type="ARBA" id="ARBA00023242"/>
    </source>
</evidence>
<dbReference type="STRING" id="49390.A0A068V0P9"/>
<dbReference type="GO" id="GO:0000245">
    <property type="term" value="P:spliceosomal complex assembly"/>
    <property type="evidence" value="ECO:0007669"/>
    <property type="project" value="TreeGrafter"/>
</dbReference>
<proteinExistence type="inferred from homology"/>
<evidence type="ECO:0000256" key="2">
    <source>
        <dbReference type="ARBA" id="ARBA00008644"/>
    </source>
</evidence>
<dbReference type="OrthoDB" id="541719at2759"/>
<protein>
    <recommendedName>
        <fullName evidence="9">Crooked neck-like protein 1</fullName>
    </recommendedName>
</protein>
<dbReference type="PANTHER" id="PTHR11246">
    <property type="entry name" value="PRE-MRNA SPLICING FACTOR"/>
    <property type="match status" value="1"/>
</dbReference>
<dbReference type="GO" id="GO:0000974">
    <property type="term" value="C:Prp19 complex"/>
    <property type="evidence" value="ECO:0007669"/>
    <property type="project" value="TreeGrafter"/>
</dbReference>
<keyword evidence="5" id="KW-0508">mRNA splicing</keyword>
<dbReference type="GO" id="GO:0071011">
    <property type="term" value="C:precatalytic spliceosome"/>
    <property type="evidence" value="ECO:0007669"/>
    <property type="project" value="TreeGrafter"/>
</dbReference>
<comment type="similarity">
    <text evidence="2">Belongs to the crooked-neck family.</text>
</comment>
<dbReference type="Gene3D" id="1.25.40.10">
    <property type="entry name" value="Tetratricopeptide repeat domain"/>
    <property type="match status" value="1"/>
</dbReference>
<dbReference type="Proteomes" id="UP000295252">
    <property type="component" value="Chromosome I"/>
</dbReference>
<dbReference type="SUPFAM" id="SSF48452">
    <property type="entry name" value="TPR-like"/>
    <property type="match status" value="1"/>
</dbReference>
<keyword evidence="6" id="KW-0539">Nucleus</keyword>
<evidence type="ECO:0000256" key="4">
    <source>
        <dbReference type="ARBA" id="ARBA00022737"/>
    </source>
</evidence>
<evidence type="ECO:0000313" key="7">
    <source>
        <dbReference type="EMBL" id="CDP14084.1"/>
    </source>
</evidence>
<evidence type="ECO:0000256" key="3">
    <source>
        <dbReference type="ARBA" id="ARBA00022664"/>
    </source>
</evidence>